<reference evidence="3 4" key="1">
    <citation type="submission" date="2020-08" db="EMBL/GenBank/DDBJ databases">
        <title>A Genomic Blueprint of the Chicken Gut Microbiome.</title>
        <authorList>
            <person name="Gilroy R."/>
            <person name="Ravi A."/>
            <person name="Getino M."/>
            <person name="Pursley I."/>
            <person name="Horton D.L."/>
            <person name="Alikhan N.-F."/>
            <person name="Baker D."/>
            <person name="Gharbi K."/>
            <person name="Hall N."/>
            <person name="Watson M."/>
            <person name="Adriaenssens E.M."/>
            <person name="Foster-Nyarko E."/>
            <person name="Jarju S."/>
            <person name="Secka A."/>
            <person name="Antonio M."/>
            <person name="Oren A."/>
            <person name="Chaudhuri R."/>
            <person name="La Ragione R.M."/>
            <person name="Hildebrand F."/>
            <person name="Pallen M.J."/>
        </authorList>
    </citation>
    <scope>NUCLEOTIDE SEQUENCE [LARGE SCALE GENOMIC DNA]</scope>
    <source>
        <strain evidence="3 4">Sa1YVA5</strain>
    </source>
</reference>
<dbReference type="EMBL" id="JACSPR010000004">
    <property type="protein sequence ID" value="MBD8030214.1"/>
    <property type="molecule type" value="Genomic_DNA"/>
</dbReference>
<evidence type="ECO:0000259" key="2">
    <source>
        <dbReference type="Pfam" id="PF01757"/>
    </source>
</evidence>
<dbReference type="Pfam" id="PF01757">
    <property type="entry name" value="Acyl_transf_3"/>
    <property type="match status" value="1"/>
</dbReference>
<feature type="transmembrane region" description="Helical" evidence="1">
    <location>
        <begin position="159"/>
        <end position="177"/>
    </location>
</feature>
<dbReference type="RefSeq" id="WP_191733425.1">
    <property type="nucleotide sequence ID" value="NZ_JACSPR010000004.1"/>
</dbReference>
<comment type="caution">
    <text evidence="3">The sequence shown here is derived from an EMBL/GenBank/DDBJ whole genome shotgun (WGS) entry which is preliminary data.</text>
</comment>
<dbReference type="Proteomes" id="UP000650224">
    <property type="component" value="Unassembled WGS sequence"/>
</dbReference>
<evidence type="ECO:0000313" key="3">
    <source>
        <dbReference type="EMBL" id="MBD8030214.1"/>
    </source>
</evidence>
<feature type="transmembrane region" description="Helical" evidence="1">
    <location>
        <begin position="130"/>
        <end position="150"/>
    </location>
</feature>
<keyword evidence="4" id="KW-1185">Reference proteome</keyword>
<feature type="domain" description="Acyltransferase 3" evidence="2">
    <location>
        <begin position="16"/>
        <end position="334"/>
    </location>
</feature>
<feature type="transmembrane region" description="Helical" evidence="1">
    <location>
        <begin position="251"/>
        <end position="272"/>
    </location>
</feature>
<dbReference type="GO" id="GO:0009103">
    <property type="term" value="P:lipopolysaccharide biosynthetic process"/>
    <property type="evidence" value="ECO:0007669"/>
    <property type="project" value="TreeGrafter"/>
</dbReference>
<feature type="transmembrane region" description="Helical" evidence="1">
    <location>
        <begin position="293"/>
        <end position="313"/>
    </location>
</feature>
<dbReference type="InterPro" id="IPR002656">
    <property type="entry name" value="Acyl_transf_3_dom"/>
</dbReference>
<name>A0A8I0LFS3_9CORY</name>
<keyword evidence="3" id="KW-0808">Transferase</keyword>
<organism evidence="3 4">
    <name type="scientific">Corynebacterium gallinarum</name>
    <dbReference type="NCBI Taxonomy" id="2762214"/>
    <lineage>
        <taxon>Bacteria</taxon>
        <taxon>Bacillati</taxon>
        <taxon>Actinomycetota</taxon>
        <taxon>Actinomycetes</taxon>
        <taxon>Mycobacteriales</taxon>
        <taxon>Corynebacteriaceae</taxon>
        <taxon>Corynebacterium</taxon>
    </lineage>
</organism>
<dbReference type="PANTHER" id="PTHR23028">
    <property type="entry name" value="ACETYLTRANSFERASE"/>
    <property type="match status" value="1"/>
</dbReference>
<proteinExistence type="predicted"/>
<evidence type="ECO:0000313" key="4">
    <source>
        <dbReference type="Proteomes" id="UP000650224"/>
    </source>
</evidence>
<accession>A0A8I0LFS3</accession>
<feature type="transmembrane region" description="Helical" evidence="1">
    <location>
        <begin position="90"/>
        <end position="110"/>
    </location>
</feature>
<evidence type="ECO:0000256" key="1">
    <source>
        <dbReference type="SAM" id="Phobius"/>
    </source>
</evidence>
<keyword evidence="3" id="KW-0012">Acyltransferase</keyword>
<gene>
    <name evidence="3" type="ORF">H9627_07745</name>
</gene>
<protein>
    <submittedName>
        <fullName evidence="3">Acyltransferase</fullName>
    </submittedName>
</protein>
<dbReference type="InterPro" id="IPR050879">
    <property type="entry name" value="Acyltransferase_3"/>
</dbReference>
<feature type="transmembrane region" description="Helical" evidence="1">
    <location>
        <begin position="189"/>
        <end position="207"/>
    </location>
</feature>
<dbReference type="GO" id="GO:0016020">
    <property type="term" value="C:membrane"/>
    <property type="evidence" value="ECO:0007669"/>
    <property type="project" value="TreeGrafter"/>
</dbReference>
<sequence length="367" mass="40324">MSHQSYAAPSATGFISSLEGLRAIAALGVLTTHVAFQTGVDPAGTVGSILARFDFFVAVFFALSAFLLWRRRGHQPAGRYYLKRAARILPAYWVTVVSVLLFIPTGPWLANLTLTQIYVVGGLMTGLTHLWSLCVEVAFYLVLPLVVVVLDRFGRRARVGWIVGASALSLGWAYLPVVETSLDQDLPNLQIWPPAYVCWFAVGMLAAEFEGVRFPRVPTVVWWALSLTTAWIAGQEWFGPLGLTHPTPGEFVLRVLAGTAFATFIVVPYALGSPSRLLNTGWMRALGKWSYSIFLWHLPVLTIVFPLLGLDLFSGDFLLVLLATTAITLPVATVSYTLIEEPVMRWVGSWPARTRAQQALVTSATQE</sequence>
<keyword evidence="1" id="KW-0812">Transmembrane</keyword>
<keyword evidence="1" id="KW-0472">Membrane</keyword>
<feature type="transmembrane region" description="Helical" evidence="1">
    <location>
        <begin position="319"/>
        <end position="339"/>
    </location>
</feature>
<dbReference type="GO" id="GO:0016747">
    <property type="term" value="F:acyltransferase activity, transferring groups other than amino-acyl groups"/>
    <property type="evidence" value="ECO:0007669"/>
    <property type="project" value="InterPro"/>
</dbReference>
<dbReference type="AlphaFoldDB" id="A0A8I0LFS3"/>
<dbReference type="PANTHER" id="PTHR23028:SF53">
    <property type="entry name" value="ACYL_TRANSF_3 DOMAIN-CONTAINING PROTEIN"/>
    <property type="match status" value="1"/>
</dbReference>
<feature type="transmembrane region" description="Helical" evidence="1">
    <location>
        <begin position="49"/>
        <end position="69"/>
    </location>
</feature>
<feature type="transmembrane region" description="Helical" evidence="1">
    <location>
        <begin position="219"/>
        <end position="239"/>
    </location>
</feature>
<keyword evidence="1" id="KW-1133">Transmembrane helix</keyword>